<evidence type="ECO:0000313" key="7">
    <source>
        <dbReference type="EMBL" id="CAD7701083.1"/>
    </source>
</evidence>
<comment type="function">
    <text evidence="6">Choline transporter.</text>
</comment>
<keyword evidence="8" id="KW-1185">Reference proteome</keyword>
<feature type="transmembrane region" description="Helical" evidence="6">
    <location>
        <begin position="204"/>
        <end position="231"/>
    </location>
</feature>
<dbReference type="PANTHER" id="PTHR12385">
    <property type="entry name" value="CHOLINE TRANSPORTER-LIKE (SLC FAMILY 44)"/>
    <property type="match status" value="1"/>
</dbReference>
<sequence length="523" mass="58770">MEDEGQARGTPLLEHSGFEYRKRPYRDIFFTILYSAYMIVMGGIAIYAVVERNPDAEQLWKRDYVTNDTFCPYGSSNNTFIDLQVEPTGYYKEASFTYADFLRDSYYWIIGSAVGSVLVGIAYLHAVSNWAVFMVYATVSIGLLVPAAGGIVMIVLYSEPISGGILLGLAFIFFVCMCLVRKFLDQVGKMLDVAADGVKYNWELFFFVIIIKVCLLVYLAILGILGIAVMADGYFVPNDERGGRPMFDGECLDLEGDSVPCCEWKTNGWVKTYWVFLVLLMLWSVFLIFEIKVYVIASVISEWYFKDPEGEGSSRLALSNAFGPSFGSLCFASLLLTVVSVVKWCLEKLKQKAPQNCCMRWLSWCIDGILALLLPITEFSTVRMAITGEGFIGAGMEITEMLSRNFLPTIAIWYLPPVVLVFSALLTSLAVGGVLATIAYKVFEHTNNPHAKDYAGLLFAITFLIIFMVLIFFIALILNAMNTIYICFAIDRDNKRETKGNVHEMMRCVPDIKKMDDDNRVEP</sequence>
<keyword evidence="3 6" id="KW-0812">Transmembrane</keyword>
<comment type="similarity">
    <text evidence="2 6">Belongs to the CTL (choline transporter-like) family.</text>
</comment>
<evidence type="ECO:0000256" key="1">
    <source>
        <dbReference type="ARBA" id="ARBA00004141"/>
    </source>
</evidence>
<feature type="transmembrane region" description="Helical" evidence="6">
    <location>
        <begin position="273"/>
        <end position="301"/>
    </location>
</feature>
<keyword evidence="5 6" id="KW-0472">Membrane</keyword>
<feature type="transmembrane region" description="Helical" evidence="6">
    <location>
        <begin position="130"/>
        <end position="157"/>
    </location>
</feature>
<evidence type="ECO:0000256" key="6">
    <source>
        <dbReference type="RuleBase" id="RU368066"/>
    </source>
</evidence>
<reference evidence="7" key="1">
    <citation type="submission" date="2020-12" db="EMBL/GenBank/DDBJ databases">
        <authorList>
            <person name="Iha C."/>
        </authorList>
    </citation>
    <scope>NUCLEOTIDE SEQUENCE</scope>
</reference>
<dbReference type="EMBL" id="CAJHUC010001426">
    <property type="protein sequence ID" value="CAD7701083.1"/>
    <property type="molecule type" value="Genomic_DNA"/>
</dbReference>
<feature type="transmembrane region" description="Helical" evidence="6">
    <location>
        <begin position="106"/>
        <end position="124"/>
    </location>
</feature>
<gene>
    <name evidence="7" type="ORF">OSTQU699_LOCUS6441</name>
</gene>
<dbReference type="PANTHER" id="PTHR12385:SF98">
    <property type="entry name" value="CHOLINE TRANSPORTER-LIKE PROTEIN"/>
    <property type="match status" value="1"/>
</dbReference>
<keyword evidence="4 6" id="KW-1133">Transmembrane helix</keyword>
<comment type="subcellular location">
    <subcellularLocation>
        <location evidence="6">Cell membrane</location>
        <topology evidence="6">Multi-pass membrane protein</topology>
    </subcellularLocation>
    <subcellularLocation>
        <location evidence="1">Membrane</location>
        <topology evidence="1">Multi-pass membrane protein</topology>
    </subcellularLocation>
</comment>
<feature type="transmembrane region" description="Helical" evidence="6">
    <location>
        <begin position="28"/>
        <end position="50"/>
    </location>
</feature>
<comment type="caution">
    <text evidence="7">The sequence shown here is derived from an EMBL/GenBank/DDBJ whole genome shotgun (WGS) entry which is preliminary data.</text>
</comment>
<dbReference type="GO" id="GO:0005886">
    <property type="term" value="C:plasma membrane"/>
    <property type="evidence" value="ECO:0007669"/>
    <property type="project" value="UniProtKB-SubCell"/>
</dbReference>
<dbReference type="Proteomes" id="UP000708148">
    <property type="component" value="Unassembled WGS sequence"/>
</dbReference>
<name>A0A8S1J4E7_9CHLO</name>
<feature type="transmembrane region" description="Helical" evidence="6">
    <location>
        <begin position="164"/>
        <end position="184"/>
    </location>
</feature>
<feature type="transmembrane region" description="Helical" evidence="6">
    <location>
        <begin position="455"/>
        <end position="478"/>
    </location>
</feature>
<dbReference type="OrthoDB" id="420519at2759"/>
<protein>
    <recommendedName>
        <fullName evidence="6">Choline transporter-like protein</fullName>
    </recommendedName>
</protein>
<dbReference type="GO" id="GO:0022857">
    <property type="term" value="F:transmembrane transporter activity"/>
    <property type="evidence" value="ECO:0007669"/>
    <property type="project" value="UniProtKB-UniRule"/>
</dbReference>
<accession>A0A8S1J4E7</accession>
<evidence type="ECO:0000256" key="5">
    <source>
        <dbReference type="ARBA" id="ARBA00023136"/>
    </source>
</evidence>
<evidence type="ECO:0000256" key="4">
    <source>
        <dbReference type="ARBA" id="ARBA00022989"/>
    </source>
</evidence>
<dbReference type="InterPro" id="IPR007603">
    <property type="entry name" value="Choline_transptr-like"/>
</dbReference>
<proteinExistence type="inferred from homology"/>
<evidence type="ECO:0000256" key="2">
    <source>
        <dbReference type="ARBA" id="ARBA00007168"/>
    </source>
</evidence>
<dbReference type="AlphaFoldDB" id="A0A8S1J4E7"/>
<feature type="transmembrane region" description="Helical" evidence="6">
    <location>
        <begin position="410"/>
        <end position="443"/>
    </location>
</feature>
<evidence type="ECO:0000256" key="3">
    <source>
        <dbReference type="ARBA" id="ARBA00022692"/>
    </source>
</evidence>
<organism evidence="7 8">
    <name type="scientific">Ostreobium quekettii</name>
    <dbReference type="NCBI Taxonomy" id="121088"/>
    <lineage>
        <taxon>Eukaryota</taxon>
        <taxon>Viridiplantae</taxon>
        <taxon>Chlorophyta</taxon>
        <taxon>core chlorophytes</taxon>
        <taxon>Ulvophyceae</taxon>
        <taxon>TCBD clade</taxon>
        <taxon>Bryopsidales</taxon>
        <taxon>Ostreobineae</taxon>
        <taxon>Ostreobiaceae</taxon>
        <taxon>Ostreobium</taxon>
    </lineage>
</organism>
<evidence type="ECO:0000313" key="8">
    <source>
        <dbReference type="Proteomes" id="UP000708148"/>
    </source>
</evidence>
<dbReference type="Pfam" id="PF04515">
    <property type="entry name" value="Choline_transpo"/>
    <property type="match status" value="1"/>
</dbReference>